<sequence>METRGSLPFNPTNRRLQAVGLGMAWSVFQLEVDNIEHLFETYAMMIVGKHMVPYMCGGPAM</sequence>
<dbReference type="Proteomes" id="UP000175684">
    <property type="component" value="Unassembled WGS sequence"/>
</dbReference>
<dbReference type="EMBL" id="MAXD01000001">
    <property type="protein sequence ID" value="OFA35769.1"/>
    <property type="molecule type" value="Genomic_DNA"/>
</dbReference>
<accession>A0A0C2VAG0</accession>
<dbReference type="Proteomes" id="UP001357973">
    <property type="component" value="Chromosome"/>
</dbReference>
<evidence type="ECO:0000313" key="5">
    <source>
        <dbReference type="Proteomes" id="UP000175684"/>
    </source>
</evidence>
<evidence type="ECO:0000313" key="6">
    <source>
        <dbReference type="Proteomes" id="UP000284589"/>
    </source>
</evidence>
<reference evidence="6 7" key="2">
    <citation type="submission" date="2018-08" db="EMBL/GenBank/DDBJ databases">
        <title>A genome reference for cultivated species of the human gut microbiota.</title>
        <authorList>
            <person name="Zou Y."/>
            <person name="Xue W."/>
            <person name="Luo G."/>
        </authorList>
    </citation>
    <scope>NUCLEOTIDE SEQUENCE [LARGE SCALE GENOMIC DNA]</scope>
    <source>
        <strain evidence="4 7">AF45-19</strain>
        <strain evidence="3 6">AM12-20</strain>
    </source>
</reference>
<gene>
    <name evidence="1" type="ORF">B19861_05030</name>
    <name evidence="2" type="ORF">BBK15_00170</name>
    <name evidence="4" type="ORF">DW072_00865</name>
    <name evidence="3" type="ORF">DW139_02495</name>
</gene>
<evidence type="ECO:0000313" key="4">
    <source>
        <dbReference type="EMBL" id="RHK27306.1"/>
    </source>
</evidence>
<evidence type="ECO:0000313" key="2">
    <source>
        <dbReference type="EMBL" id="OFA35769.1"/>
    </source>
</evidence>
<evidence type="ECO:0000313" key="1">
    <source>
        <dbReference type="EMBL" id="BEK82561.1"/>
    </source>
</evidence>
<dbReference type="EMBL" id="QRLP01000001">
    <property type="protein sequence ID" value="RHJ20229.1"/>
    <property type="molecule type" value="Genomic_DNA"/>
</dbReference>
<evidence type="ECO:0000313" key="8">
    <source>
        <dbReference type="Proteomes" id="UP001357973"/>
    </source>
</evidence>
<dbReference type="EMBL" id="AP028457">
    <property type="protein sequence ID" value="BEK82561.1"/>
    <property type="molecule type" value="Genomic_DNA"/>
</dbReference>
<name>A0A0C2VAG0_BIFAD</name>
<evidence type="ECO:0000313" key="7">
    <source>
        <dbReference type="Proteomes" id="UP000285262"/>
    </source>
</evidence>
<dbReference type="AlphaFoldDB" id="A0A0C2VAG0"/>
<protein>
    <submittedName>
        <fullName evidence="2">Uncharacterized protein</fullName>
    </submittedName>
</protein>
<organism evidence="2 5">
    <name type="scientific">Bifidobacterium adolescentis</name>
    <dbReference type="NCBI Taxonomy" id="1680"/>
    <lineage>
        <taxon>Bacteria</taxon>
        <taxon>Bacillati</taxon>
        <taxon>Actinomycetota</taxon>
        <taxon>Actinomycetes</taxon>
        <taxon>Bifidobacteriales</taxon>
        <taxon>Bifidobacteriaceae</taxon>
        <taxon>Bifidobacterium</taxon>
    </lineage>
</organism>
<dbReference type="Proteomes" id="UP000285262">
    <property type="component" value="Unassembled WGS sequence"/>
</dbReference>
<reference evidence="1 8" key="3">
    <citation type="submission" date="2023-06" db="EMBL/GenBank/DDBJ databases">
        <title>Complete Genome Sequences of Bifidobacterium faecale strain JCM19861T was isolated from human faeces by Jung-Hye Choi et al. (2014).</title>
        <authorList>
            <person name="Okuhama S."/>
            <person name="Takahashi H."/>
            <person name="Imaizumi K."/>
            <person name="Nakayama S."/>
            <person name="Ogata Y."/>
            <person name="Suda W."/>
        </authorList>
    </citation>
    <scope>NUCLEOTIDE SEQUENCE [LARGE SCALE GENOMIC DNA]</scope>
    <source>
        <strain evidence="1 8">JCM 19861</strain>
    </source>
</reference>
<dbReference type="PATRIC" id="fig|1680.6.peg.665"/>
<dbReference type="EMBL" id="QRNG01000001">
    <property type="protein sequence ID" value="RHK27306.1"/>
    <property type="molecule type" value="Genomic_DNA"/>
</dbReference>
<reference evidence="2 5" key="1">
    <citation type="submission" date="2016-07" db="EMBL/GenBank/DDBJ databases">
        <title>Draft Genome Sequence of Bifidobacterium adolescentis strain Km 4.</title>
        <authorList>
            <person name="Danilenko V.N."/>
        </authorList>
    </citation>
    <scope>NUCLEOTIDE SEQUENCE [LARGE SCALE GENOMIC DNA]</scope>
    <source>
        <strain evidence="2 5">Km 4</strain>
    </source>
</reference>
<dbReference type="Proteomes" id="UP000284589">
    <property type="component" value="Unassembled WGS sequence"/>
</dbReference>
<evidence type="ECO:0000313" key="3">
    <source>
        <dbReference type="EMBL" id="RHJ20229.1"/>
    </source>
</evidence>
<proteinExistence type="predicted"/>
<keyword evidence="8" id="KW-1185">Reference proteome</keyword>